<proteinExistence type="predicted"/>
<protein>
    <submittedName>
        <fullName evidence="2">Uncharacterized protein</fullName>
    </submittedName>
</protein>
<dbReference type="Proteomes" id="UP000031774">
    <property type="component" value="Chromosome"/>
</dbReference>
<feature type="region of interest" description="Disordered" evidence="1">
    <location>
        <begin position="30"/>
        <end position="63"/>
    </location>
</feature>
<name>A0A0B5IDM8_9ACTN</name>
<dbReference type="AlphaFoldDB" id="A0A0B5IDM8"/>
<dbReference type="HOGENOM" id="CLU_2095601_0_0_11"/>
<gene>
    <name evidence="2" type="ORF">SVTN_33965</name>
</gene>
<evidence type="ECO:0000256" key="1">
    <source>
        <dbReference type="SAM" id="MobiDB-lite"/>
    </source>
</evidence>
<sequence>MDDLLMKLVSAALTGGLIALAGYAGAARRRRQAARAEATRTSTEDPTQALLRHAEEADRDRDELAAQGRLAEALDHARESVDHWTALTQARVGRFQAERQTALRRLEELRSRAGSA</sequence>
<organism evidence="2 3">
    <name type="scientific">Streptomyces vietnamensis</name>
    <dbReference type="NCBI Taxonomy" id="362257"/>
    <lineage>
        <taxon>Bacteria</taxon>
        <taxon>Bacillati</taxon>
        <taxon>Actinomycetota</taxon>
        <taxon>Actinomycetes</taxon>
        <taxon>Kitasatosporales</taxon>
        <taxon>Streptomycetaceae</taxon>
        <taxon>Streptomyces</taxon>
    </lineage>
</organism>
<accession>A0A0B5IDM8</accession>
<reference evidence="2 3" key="1">
    <citation type="submission" date="2014-12" db="EMBL/GenBank/DDBJ databases">
        <title>Complete genome sequence of Streptomyces vietnamensis strain GIMV4.0001, a genetic manipulable producer of the benzoisochromanequinone antibiotic granaticin.</title>
        <authorList>
            <person name="Deng M.R."/>
            <person name="Guo J."/>
            <person name="Ma L.Y."/>
            <person name="Feng G.D."/>
            <person name="Mo C.Y."/>
            <person name="Zhu H.H."/>
        </authorList>
    </citation>
    <scope>NUCLEOTIDE SEQUENCE [LARGE SCALE GENOMIC DNA]</scope>
    <source>
        <strain evidence="3">GIMV4.0001</strain>
    </source>
</reference>
<dbReference type="EMBL" id="CP010407">
    <property type="protein sequence ID" value="AJF68602.1"/>
    <property type="molecule type" value="Genomic_DNA"/>
</dbReference>
<feature type="compositionally biased region" description="Basic and acidic residues" evidence="1">
    <location>
        <begin position="52"/>
        <end position="63"/>
    </location>
</feature>
<evidence type="ECO:0000313" key="2">
    <source>
        <dbReference type="EMBL" id="AJF68602.1"/>
    </source>
</evidence>
<keyword evidence="3" id="KW-1185">Reference proteome</keyword>
<evidence type="ECO:0000313" key="3">
    <source>
        <dbReference type="Proteomes" id="UP000031774"/>
    </source>
</evidence>
<dbReference type="KEGG" id="svt:SVTN_33965"/>